<dbReference type="AlphaFoldDB" id="A0A2K3K9F7"/>
<dbReference type="EMBL" id="ASHM01042179">
    <property type="protein sequence ID" value="PNX82522.1"/>
    <property type="molecule type" value="Genomic_DNA"/>
</dbReference>
<evidence type="ECO:0000313" key="1">
    <source>
        <dbReference type="EMBL" id="PNX62908.1"/>
    </source>
</evidence>
<name>A0A2K3K9F7_TRIPR</name>
<reference evidence="1 3" key="2">
    <citation type="journal article" date="2017" name="Front. Plant Sci.">
        <title>Gene Classification and Mining of Molecular Markers Useful in Red Clover (Trifolium pratense) Breeding.</title>
        <authorList>
            <person name="Istvanek J."/>
            <person name="Dluhosova J."/>
            <person name="Dluhos P."/>
            <person name="Patkova L."/>
            <person name="Nedelnik J."/>
            <person name="Repkova J."/>
        </authorList>
    </citation>
    <scope>NUCLEOTIDE SEQUENCE [LARGE SCALE GENOMIC DNA]</scope>
    <source>
        <strain evidence="3">cv. Tatra</strain>
        <tissue evidence="1">Young leaves</tissue>
    </source>
</reference>
<proteinExistence type="predicted"/>
<sequence length="98" mass="10683">MNMLPSTSGTTTTTTTALGGWTVLQLSKIRSNRSVSSSSSFSLRISATCDDRPHGPSCIYVGPLQTATQETLEALYSQARDAYYRGEPLIVDDMFDRV</sequence>
<accession>A0A2K3K9F7</accession>
<dbReference type="EMBL" id="ASHM01088924">
    <property type="protein sequence ID" value="PNX62908.1"/>
    <property type="molecule type" value="Genomic_DNA"/>
</dbReference>
<dbReference type="Proteomes" id="UP000236291">
    <property type="component" value="Unassembled WGS sequence"/>
</dbReference>
<protein>
    <submittedName>
        <fullName evidence="2">PGR5-like protein</fullName>
    </submittedName>
</protein>
<comment type="caution">
    <text evidence="1">The sequence shown here is derived from an EMBL/GenBank/DDBJ whole genome shotgun (WGS) entry which is preliminary data.</text>
</comment>
<gene>
    <name evidence="2" type="ORF">L195_g038551</name>
    <name evidence="1" type="ORF">L195_g053234</name>
</gene>
<reference evidence="1 3" key="1">
    <citation type="journal article" date="2014" name="Am. J. Bot.">
        <title>Genome assembly and annotation for red clover (Trifolium pratense; Fabaceae).</title>
        <authorList>
            <person name="Istvanek J."/>
            <person name="Jaros M."/>
            <person name="Krenek A."/>
            <person name="Repkova J."/>
        </authorList>
    </citation>
    <scope>NUCLEOTIDE SEQUENCE [LARGE SCALE GENOMIC DNA]</scope>
    <source>
        <strain evidence="3">cv. Tatra</strain>
        <tissue evidence="1">Young leaves</tissue>
    </source>
</reference>
<evidence type="ECO:0000313" key="2">
    <source>
        <dbReference type="EMBL" id="PNX82522.1"/>
    </source>
</evidence>
<feature type="non-terminal residue" evidence="1">
    <location>
        <position position="98"/>
    </location>
</feature>
<organism evidence="1 3">
    <name type="scientific">Trifolium pratense</name>
    <name type="common">Red clover</name>
    <dbReference type="NCBI Taxonomy" id="57577"/>
    <lineage>
        <taxon>Eukaryota</taxon>
        <taxon>Viridiplantae</taxon>
        <taxon>Streptophyta</taxon>
        <taxon>Embryophyta</taxon>
        <taxon>Tracheophyta</taxon>
        <taxon>Spermatophyta</taxon>
        <taxon>Magnoliopsida</taxon>
        <taxon>eudicotyledons</taxon>
        <taxon>Gunneridae</taxon>
        <taxon>Pentapetalae</taxon>
        <taxon>rosids</taxon>
        <taxon>fabids</taxon>
        <taxon>Fabales</taxon>
        <taxon>Fabaceae</taxon>
        <taxon>Papilionoideae</taxon>
        <taxon>50 kb inversion clade</taxon>
        <taxon>NPAAA clade</taxon>
        <taxon>Hologalegina</taxon>
        <taxon>IRL clade</taxon>
        <taxon>Trifolieae</taxon>
        <taxon>Trifolium</taxon>
    </lineage>
</organism>
<evidence type="ECO:0000313" key="3">
    <source>
        <dbReference type="Proteomes" id="UP000236291"/>
    </source>
</evidence>
<dbReference type="ExpressionAtlas" id="A0A2K3K9F7">
    <property type="expression patterns" value="baseline"/>
</dbReference>